<reference evidence="2" key="1">
    <citation type="submission" date="2020-05" db="EMBL/GenBank/DDBJ databases">
        <authorList>
            <person name="Chiriac C."/>
            <person name="Salcher M."/>
            <person name="Ghai R."/>
            <person name="Kavagutti S V."/>
        </authorList>
    </citation>
    <scope>NUCLEOTIDE SEQUENCE</scope>
</reference>
<evidence type="ECO:0000313" key="2">
    <source>
        <dbReference type="EMBL" id="CAB4660319.1"/>
    </source>
</evidence>
<proteinExistence type="predicted"/>
<keyword evidence="1" id="KW-1133">Transmembrane helix</keyword>
<dbReference type="AlphaFoldDB" id="A0A6J6LI67"/>
<sequence>MVGLGVVIELRLLAIIAVVAAINVGLSPGFLIITRWTLSERKKDR</sequence>
<protein>
    <submittedName>
        <fullName evidence="2">Unannotated protein</fullName>
    </submittedName>
</protein>
<feature type="transmembrane region" description="Helical" evidence="1">
    <location>
        <begin position="12"/>
        <end position="33"/>
    </location>
</feature>
<gene>
    <name evidence="2" type="ORF">UFOPK2292_00220</name>
</gene>
<keyword evidence="1" id="KW-0812">Transmembrane</keyword>
<evidence type="ECO:0000256" key="1">
    <source>
        <dbReference type="SAM" id="Phobius"/>
    </source>
</evidence>
<organism evidence="2">
    <name type="scientific">freshwater metagenome</name>
    <dbReference type="NCBI Taxonomy" id="449393"/>
    <lineage>
        <taxon>unclassified sequences</taxon>
        <taxon>metagenomes</taxon>
        <taxon>ecological metagenomes</taxon>
    </lineage>
</organism>
<accession>A0A6J6LI67</accession>
<dbReference type="EMBL" id="CAEZWU010000019">
    <property type="protein sequence ID" value="CAB4660319.1"/>
    <property type="molecule type" value="Genomic_DNA"/>
</dbReference>
<keyword evidence="1" id="KW-0472">Membrane</keyword>
<name>A0A6J6LI67_9ZZZZ</name>